<gene>
    <name evidence="2" type="ORF">FisN_35Lu025</name>
</gene>
<organism evidence="2 3">
    <name type="scientific">Fistulifera solaris</name>
    <name type="common">Oleaginous diatom</name>
    <dbReference type="NCBI Taxonomy" id="1519565"/>
    <lineage>
        <taxon>Eukaryota</taxon>
        <taxon>Sar</taxon>
        <taxon>Stramenopiles</taxon>
        <taxon>Ochrophyta</taxon>
        <taxon>Bacillariophyta</taxon>
        <taxon>Bacillariophyceae</taxon>
        <taxon>Bacillariophycidae</taxon>
        <taxon>Naviculales</taxon>
        <taxon>Naviculaceae</taxon>
        <taxon>Fistulifera</taxon>
    </lineage>
</organism>
<sequence>MTATTSESPPKFHHFTVCLVPPEREERIWQILTRARTELRDAGFYRWPPHVNLLYPFCDPYVATNDPSDRAVIDSDILRRLEAACRRVEPFQVQLNQFGTFGGSNRGVLWLDPSSSSERTDADNASIKEVPIMRLQRLLEEQYPFCNEQRLVGEDGGFKPHMTLSHFASRSEAQAAQNMLSSTAWWPKDDSLQFWVEEIYLMHRQGDVGGGQFKRIASLPLGENRITQIMEGPFQQMPTEEYEWVKEARKIMKRERNRRGRHRRSRGCRSPSPRVLDTPKSIAAKRAERKAKRESLEQIQ</sequence>
<dbReference type="PANTHER" id="PTHR37474:SF1">
    <property type="entry name" value="2'-5' RNA LIGASE FAMILY PROTEIN"/>
    <property type="match status" value="1"/>
</dbReference>
<dbReference type="Pfam" id="PF13563">
    <property type="entry name" value="2_5_RNA_ligase2"/>
    <property type="match status" value="1"/>
</dbReference>
<feature type="region of interest" description="Disordered" evidence="1">
    <location>
        <begin position="253"/>
        <end position="300"/>
    </location>
</feature>
<dbReference type="InterPro" id="IPR009097">
    <property type="entry name" value="Cyclic_Pdiesterase"/>
</dbReference>
<feature type="compositionally biased region" description="Basic and acidic residues" evidence="1">
    <location>
        <begin position="291"/>
        <end position="300"/>
    </location>
</feature>
<protein>
    <submittedName>
        <fullName evidence="2">Uncharacterized protein</fullName>
    </submittedName>
</protein>
<reference evidence="2 3" key="1">
    <citation type="journal article" date="2015" name="Plant Cell">
        <title>Oil accumulation by the oleaginous diatom Fistulifera solaris as revealed by the genome and transcriptome.</title>
        <authorList>
            <person name="Tanaka T."/>
            <person name="Maeda Y."/>
            <person name="Veluchamy A."/>
            <person name="Tanaka M."/>
            <person name="Abida H."/>
            <person name="Marechal E."/>
            <person name="Bowler C."/>
            <person name="Muto M."/>
            <person name="Sunaga Y."/>
            <person name="Tanaka M."/>
            <person name="Yoshino T."/>
            <person name="Taniguchi T."/>
            <person name="Fukuda Y."/>
            <person name="Nemoto M."/>
            <person name="Matsumoto M."/>
            <person name="Wong P.S."/>
            <person name="Aburatani S."/>
            <person name="Fujibuchi W."/>
        </authorList>
    </citation>
    <scope>NUCLEOTIDE SEQUENCE [LARGE SCALE GENOMIC DNA]</scope>
    <source>
        <strain evidence="2 3">JPCC DA0580</strain>
    </source>
</reference>
<feature type="compositionally biased region" description="Basic residues" evidence="1">
    <location>
        <begin position="253"/>
        <end position="267"/>
    </location>
</feature>
<evidence type="ECO:0000313" key="3">
    <source>
        <dbReference type="Proteomes" id="UP000198406"/>
    </source>
</evidence>
<dbReference type="PANTHER" id="PTHR37474">
    <property type="entry name" value="RNA LIGASE/CYCLIC NUCLEOTIDE PHOSPHODIESTERASE"/>
    <property type="match status" value="1"/>
</dbReference>
<proteinExistence type="predicted"/>
<dbReference type="InParanoid" id="A0A1Z5KS42"/>
<evidence type="ECO:0000256" key="1">
    <source>
        <dbReference type="SAM" id="MobiDB-lite"/>
    </source>
</evidence>
<accession>A0A1Z5KS42</accession>
<dbReference type="Proteomes" id="UP000198406">
    <property type="component" value="Unassembled WGS sequence"/>
</dbReference>
<evidence type="ECO:0000313" key="2">
    <source>
        <dbReference type="EMBL" id="GAX28811.1"/>
    </source>
</evidence>
<dbReference type="SUPFAM" id="SSF55144">
    <property type="entry name" value="LigT-like"/>
    <property type="match status" value="1"/>
</dbReference>
<name>A0A1Z5KS42_FISSO</name>
<dbReference type="Gene3D" id="3.90.1140.10">
    <property type="entry name" value="Cyclic phosphodiesterase"/>
    <property type="match status" value="1"/>
</dbReference>
<dbReference type="OrthoDB" id="10263155at2759"/>
<keyword evidence="3" id="KW-1185">Reference proteome</keyword>
<dbReference type="AlphaFoldDB" id="A0A1Z5KS42"/>
<dbReference type="EMBL" id="BDSP01000281">
    <property type="protein sequence ID" value="GAX28811.1"/>
    <property type="molecule type" value="Genomic_DNA"/>
</dbReference>
<comment type="caution">
    <text evidence="2">The sequence shown here is derived from an EMBL/GenBank/DDBJ whole genome shotgun (WGS) entry which is preliminary data.</text>
</comment>